<dbReference type="EMBL" id="JAUCMV010000002">
    <property type="protein sequence ID" value="KAK0415132.1"/>
    <property type="molecule type" value="Genomic_DNA"/>
</dbReference>
<protein>
    <recommendedName>
        <fullName evidence="1">C2H2-type domain-containing protein</fullName>
    </recommendedName>
</protein>
<keyword evidence="3" id="KW-1185">Reference proteome</keyword>
<sequence>MTVSTVTSKPPQAEGLIYNYVKRRNPRLLLEMFGRDRCRDLERKDHNYDRGTLRSLLVNFQKMRGQENGKPIVHAKNKELSEVADKEMNGHTASQILSGNGPSVATTLKLTPQLLFYYYLHERKRFFFINELFDPDTRKEHAKTVSQMGIEMPPLRRLYANYKRIQLKKKIQRGMEIWKCELCKKDYKTGGVGELLNHVGYHEHLSFSCVVEGCNGLYRPKSYGEHLKLKHVLLVANLNSEQYHRLRQSMRSYYKLAALKRNKYFPPETFIGFDDRKIRSRAHLEDPKCTKCGKLVQAKTTRRTHVAEHLNLRYTCIMDGCEAKMVANNLGSHLVDRHKKRVADLNVEELAAYRRIKKQDVAKMEKCLPTYFPLKENAEEDPYIITP</sequence>
<dbReference type="SMART" id="SM00355">
    <property type="entry name" value="ZnF_C2H2"/>
    <property type="match status" value="4"/>
</dbReference>
<organism evidence="2 3">
    <name type="scientific">Steinernema hermaphroditum</name>
    <dbReference type="NCBI Taxonomy" id="289476"/>
    <lineage>
        <taxon>Eukaryota</taxon>
        <taxon>Metazoa</taxon>
        <taxon>Ecdysozoa</taxon>
        <taxon>Nematoda</taxon>
        <taxon>Chromadorea</taxon>
        <taxon>Rhabditida</taxon>
        <taxon>Tylenchina</taxon>
        <taxon>Panagrolaimomorpha</taxon>
        <taxon>Strongyloidoidea</taxon>
        <taxon>Steinernematidae</taxon>
        <taxon>Steinernema</taxon>
    </lineage>
</organism>
<dbReference type="AlphaFoldDB" id="A0AA39HZS3"/>
<evidence type="ECO:0000259" key="1">
    <source>
        <dbReference type="PROSITE" id="PS00028"/>
    </source>
</evidence>
<evidence type="ECO:0000313" key="3">
    <source>
        <dbReference type="Proteomes" id="UP001175271"/>
    </source>
</evidence>
<dbReference type="Proteomes" id="UP001175271">
    <property type="component" value="Unassembled WGS sequence"/>
</dbReference>
<proteinExistence type="predicted"/>
<dbReference type="PROSITE" id="PS00028">
    <property type="entry name" value="ZINC_FINGER_C2H2_1"/>
    <property type="match status" value="1"/>
</dbReference>
<dbReference type="InterPro" id="IPR013087">
    <property type="entry name" value="Znf_C2H2_type"/>
</dbReference>
<evidence type="ECO:0000313" key="2">
    <source>
        <dbReference type="EMBL" id="KAK0415132.1"/>
    </source>
</evidence>
<reference evidence="2" key="1">
    <citation type="submission" date="2023-06" db="EMBL/GenBank/DDBJ databases">
        <title>Genomic analysis of the entomopathogenic nematode Steinernema hermaphroditum.</title>
        <authorList>
            <person name="Schwarz E.M."/>
            <person name="Heppert J.K."/>
            <person name="Baniya A."/>
            <person name="Schwartz H.T."/>
            <person name="Tan C.-H."/>
            <person name="Antoshechkin I."/>
            <person name="Sternberg P.W."/>
            <person name="Goodrich-Blair H."/>
            <person name="Dillman A.R."/>
        </authorList>
    </citation>
    <scope>NUCLEOTIDE SEQUENCE</scope>
    <source>
        <strain evidence="2">PS9179</strain>
        <tissue evidence="2">Whole animal</tissue>
    </source>
</reference>
<gene>
    <name evidence="2" type="ORF">QR680_011789</name>
</gene>
<comment type="caution">
    <text evidence="2">The sequence shown here is derived from an EMBL/GenBank/DDBJ whole genome shotgun (WGS) entry which is preliminary data.</text>
</comment>
<feature type="domain" description="C2H2-type" evidence="1">
    <location>
        <begin position="289"/>
        <end position="309"/>
    </location>
</feature>
<name>A0AA39HZS3_9BILA</name>
<accession>A0AA39HZS3</accession>